<accession>Q8GHF2</accession>
<name>Q8GHF2_PSEPU</name>
<geneLocation type="plasmid" evidence="1">
    <name>pYQ39</name>
</geneLocation>
<reference evidence="1" key="1">
    <citation type="submission" date="2000-05" db="EMBL/GenBank/DDBJ databases">
        <authorList>
            <person name="Yu Q."/>
            <person name="Zhang J."/>
            <person name="Ding Z."/>
            <person name="Yu J."/>
            <person name="Huang D."/>
        </authorList>
    </citation>
    <scope>NUCLEOTIDE SEQUENCE</scope>
    <source>
        <plasmid evidence="1">pYQ39</plasmid>
    </source>
</reference>
<proteinExistence type="predicted"/>
<evidence type="ECO:0000313" key="1">
    <source>
        <dbReference type="EMBL" id="AAO13753.1"/>
    </source>
</evidence>
<organism evidence="1">
    <name type="scientific">Pseudomonas putida</name>
    <name type="common">Arthrobacter siderocapsulatus</name>
    <dbReference type="NCBI Taxonomy" id="303"/>
    <lineage>
        <taxon>Bacteria</taxon>
        <taxon>Pseudomonadati</taxon>
        <taxon>Pseudomonadota</taxon>
        <taxon>Gammaproteobacteria</taxon>
        <taxon>Pseudomonadales</taxon>
        <taxon>Pseudomonadaceae</taxon>
        <taxon>Pseudomonas</taxon>
    </lineage>
</organism>
<sequence>MGEGEGDHRRLQPLGIGPGHRLGHLFAAALLDLRRTDRARPNTATIHHAAVEGTAMITRGVDTNGRRHWRPLALSCAVPILRVQQTFPFPLVEEQGPCRCKEVIALRPVGLQLRTQVLGG</sequence>
<dbReference type="AlphaFoldDB" id="Q8GHF2"/>
<protein>
    <submittedName>
        <fullName evidence="1">Uncharacterized protein</fullName>
    </submittedName>
</protein>
<keyword evidence="1" id="KW-0614">Plasmid</keyword>
<dbReference type="EMBL" id="AF273219">
    <property type="protein sequence ID" value="AAO13753.1"/>
    <property type="molecule type" value="Genomic_DNA"/>
</dbReference>